<proteinExistence type="predicted"/>
<keyword evidence="3" id="KW-1185">Reference proteome</keyword>
<evidence type="ECO:0000313" key="2">
    <source>
        <dbReference type="EMBL" id="BDW86169.1"/>
    </source>
</evidence>
<dbReference type="AlphaFoldDB" id="A0AA48HIE3"/>
<feature type="transmembrane region" description="Helical" evidence="1">
    <location>
        <begin position="66"/>
        <end position="87"/>
    </location>
</feature>
<dbReference type="Proteomes" id="UP001337723">
    <property type="component" value="Chromosome"/>
</dbReference>
<dbReference type="PANTHER" id="PTHR34290">
    <property type="entry name" value="SI:CH73-390P7.2"/>
    <property type="match status" value="1"/>
</dbReference>
<accession>A0AA48HIE3</accession>
<dbReference type="PANTHER" id="PTHR34290:SF2">
    <property type="entry name" value="OS04G0668800 PROTEIN"/>
    <property type="match status" value="1"/>
</dbReference>
<name>A0AA48HIE3_9RHOB</name>
<evidence type="ECO:0000313" key="3">
    <source>
        <dbReference type="Proteomes" id="UP001337723"/>
    </source>
</evidence>
<dbReference type="GO" id="GO:0015035">
    <property type="term" value="F:protein-disulfide reductase activity"/>
    <property type="evidence" value="ECO:0007669"/>
    <property type="project" value="InterPro"/>
</dbReference>
<dbReference type="Pfam" id="PF04134">
    <property type="entry name" value="DCC1-like"/>
    <property type="match status" value="1"/>
</dbReference>
<dbReference type="InterPro" id="IPR007263">
    <property type="entry name" value="DCC1-like"/>
</dbReference>
<protein>
    <submittedName>
        <fullName evidence="2">Thiol-disulfide oxidoreductase</fullName>
    </submittedName>
</protein>
<organism evidence="2 3">
    <name type="scientific">Roseicyclus marinus</name>
    <dbReference type="NCBI Taxonomy" id="2161673"/>
    <lineage>
        <taxon>Bacteria</taxon>
        <taxon>Pseudomonadati</taxon>
        <taxon>Pseudomonadota</taxon>
        <taxon>Alphaproteobacteria</taxon>
        <taxon>Rhodobacterales</taxon>
        <taxon>Roseobacteraceae</taxon>
        <taxon>Roseicyclus</taxon>
    </lineage>
</organism>
<keyword evidence="1" id="KW-0472">Membrane</keyword>
<dbReference type="KEGG" id="rmai:MACH21_23460"/>
<sequence>MAQTRILYNDRCPICRAEITHYRKRATAAGAPLSFEDLNSADLGDWALTADQAKRRLHAALPDGRIVSGIPAFAAIWAVLPGMGWLARLVQMPGIRGLADFAYNRIAAPWLYRRQMRRERQGLAQRDGQA</sequence>
<keyword evidence="1" id="KW-1133">Transmembrane helix</keyword>
<reference evidence="2 3" key="1">
    <citation type="submission" date="2023-01" db="EMBL/GenBank/DDBJ databases">
        <title>Complete genome sequence of Roseicyclus marinus strain Dej080120_10.</title>
        <authorList>
            <person name="Ueki S."/>
            <person name="Maruyama F."/>
        </authorList>
    </citation>
    <scope>NUCLEOTIDE SEQUENCE [LARGE SCALE GENOMIC DNA]</scope>
    <source>
        <strain evidence="2 3">Dej080120_10</strain>
    </source>
</reference>
<dbReference type="RefSeq" id="WP_338272079.1">
    <property type="nucleotide sequence ID" value="NZ_AP027266.1"/>
</dbReference>
<keyword evidence="1" id="KW-0812">Transmembrane</keyword>
<evidence type="ECO:0000256" key="1">
    <source>
        <dbReference type="SAM" id="Phobius"/>
    </source>
</evidence>
<dbReference type="InterPro" id="IPR044691">
    <property type="entry name" value="DCC1_Trx"/>
</dbReference>
<gene>
    <name evidence="2" type="ORF">MACH21_23460</name>
</gene>
<dbReference type="EMBL" id="AP027266">
    <property type="protein sequence ID" value="BDW86169.1"/>
    <property type="molecule type" value="Genomic_DNA"/>
</dbReference>